<keyword evidence="4 11" id="KW-0547">Nucleotide-binding</keyword>
<dbReference type="InterPro" id="IPR032630">
    <property type="entry name" value="P_typ_ATPase_c"/>
</dbReference>
<feature type="transmembrane region" description="Helical" evidence="13">
    <location>
        <begin position="1284"/>
        <end position="1302"/>
    </location>
</feature>
<sequence length="2066" mass="236532">MPDKHKKSCKQPENAANIRTINLLNSQVSKHLSQSNAIVTAHYSLMNFIPKTIFEQFRQLWYLWYLFVIILELYFSGYTKDAIIDLVPFSAIFILRVLSDGYIDLKRHRYDNEINNLEFKSLSTEKIETKKSKNISVGDVLLINGNSKAPADLIVLCTCENKQEFHVDMTENIGEMQFDIKKPTKETRFISSSLGLYETMDELSKCNATIRIPEERPVKFSGSIKLRSNPKSTQLQECNYIKSGAKILNIDWIYAVVIYTNGDIKKNKKVIRRLSLLETRLNIVVFWMIAISLMLTFLSCMINIFGFSLKFGDDNLHFTINSILLFHRLVPPCLFICIKIFQLIFTLKISKKIPGIKFNTFDVCEELGQIEYIITDKTGTITSNNVLLPICILDGETYIRDRLKETEQYEESTSQRIMNVKNFSTFSDLKIELAEHKETFSPAYYFVMCMAVCNISGVVGQEVSNTFSIEDHAMAGASNELGVEVISRSNKKIKLDYWGTEVDLDIISSKGYSNKLQKSRIMVKDSFKGQNILYVKGRKAEMLRSFTASQSFRHYMENNGYETQMSGKKLIFVGYCTFTDVEIEEFKYSYKIAKASPVNSEGKIEDLFTNLELKLNFLGIIGLEDEVHEDTKEAVSLLSEAGIKFWMVSGDSEENSICTAISSKVIDSNTKIVMLNELTSELDCRLEMINLIKTTFANVNLPFNEEVSEESKESADDDDAAEEINLFATGTNHLEIRRMRRIPTIVSHLAHSKNVEMPTFEPPVCEFTDFSLCVDRSGLEYGLQSEENRKYFAILLCAAKSVCFYSLLPEDKTKIAGFLRYNFSYSPLFLAIGDGKSDLGMIQSAHVGIGLENSNFSHLPHISISKFSQIKELVLFQGHWNYAKISNVVLMIFFKNFLLVLILFFHCNASKSYGGSLFEPEMVAIYLFLFIMLPTVTVGIFDEDLERWQILKNPQVYSIYRQNLLLNYWSFLWIFLMALFQALIIYFPMYLIRTTDDQGFTLSLACMEWVLYFSMVGGSLLYVLVETRSLHKWTLLSYLISVISLVVYSIVLSNYDDYDNYGYLDVINGSPVFFLYILLTLMACFVIIYVRKTFRSLFVPILTDFIQSLKDFDLIIKLKSKAEIFKDNLDAIYKKTKYINQSTSTFEMSKWTLKFISKTREAEYMDEKKKVSSKTLRVPWLLLFVLIIGFLIDSYFKTPDQRAYLSFMCISIFIYCILITVVFSSYYEKYYKCIIIIIRTYTTVIVILLELVFEIFDPIVYTNISPLFTIGTSFFWFEMIVMSSISVPILTIVQIYAFIIEYSVDIGLIYAIEFMTILISIVLQAAVIGYFTEKSNRKRYVLMKKVEIEVEKSQQVLDVVLPAFVRKRVKDGIRYIAEDQGVVTVLFCEICQFEEIISAFPQSEVSYFIDDIYKKFDMVCESTGVAKIETVGKVYMACAGLTDSDAEMSASFNTVHHSRRAIEMGLGILGVIKQIRLRKPLQVKIGIHTGPVVAGIVGFHKPQFSLVGDTVNTASRMSTTIETPNSIQISEDTYSYLDDKSGLYFTKKLIEVKGKGTMRTFLVKSDELNDIKSGRRRTQGPAPLPNELKRLNTNSYNMAKNLFLTNELSPIVPTSGRKSSFHDSEFVDDTDYGIISAKLSSESPEPIKITSFIFSYSSKEAALRSQMLETNYPILVRSFLVLLFCNLTMTALSIAELFIDDHDVKYKFLDIFFYFAMFLAYGTLLFLFKNNYKSLTFAWVLRFTYSLSMIWTILINILQDDSKIEIIKEAYVLFMTLISSQCVCNFFKNTFLFTAFISAFHAAALLIIDPYYISHHVFFSIFFTIICLLIAYFRERDLRIFFASEEYSKKELKKTEDLLTQMMPPHVYHNLKEEVANTDSFNEVTILYADIAGFTLWSSYHNAKEVVGMLSELYTRFDRKCVENNVYKVHTIGDCYVAIGFLGTEERDPGEECLNIINFANSLNEIISAINQELFLNLGMRIGIHTGNIIGGIAGTSIVRYDIYGDDVLIANKMESSGVAGSINVSEATKNLIESYKPGMFTFNSHKAVEIESINRTVNSFLIVKN</sequence>
<protein>
    <recommendedName>
        <fullName evidence="14">Guanylate cyclase domain-containing protein</fullName>
    </recommendedName>
</protein>
<keyword evidence="7" id="KW-1278">Translocase</keyword>
<feature type="binding site" evidence="11">
    <location>
        <position position="377"/>
    </location>
    <ligand>
        <name>ATP</name>
        <dbReference type="ChEBI" id="CHEBI:30616"/>
    </ligand>
</feature>
<dbReference type="Gene3D" id="3.40.50.1000">
    <property type="entry name" value="HAD superfamily/HAD-like"/>
    <property type="match status" value="2"/>
</dbReference>
<dbReference type="InterPro" id="IPR023214">
    <property type="entry name" value="HAD_sf"/>
</dbReference>
<accession>A0AAU9J5Q2</accession>
<evidence type="ECO:0000256" key="5">
    <source>
        <dbReference type="ARBA" id="ARBA00022840"/>
    </source>
</evidence>
<feature type="transmembrane region" description="Helical" evidence="13">
    <location>
        <begin position="82"/>
        <end position="99"/>
    </location>
</feature>
<feature type="transmembrane region" description="Helical" evidence="13">
    <location>
        <begin position="999"/>
        <end position="1023"/>
    </location>
</feature>
<dbReference type="InterPro" id="IPR008250">
    <property type="entry name" value="ATPase_P-typ_transduc_dom_A_sf"/>
</dbReference>
<keyword evidence="2 13" id="KW-0812">Transmembrane</keyword>
<evidence type="ECO:0000256" key="6">
    <source>
        <dbReference type="ARBA" id="ARBA00022842"/>
    </source>
</evidence>
<dbReference type="Pfam" id="PF00211">
    <property type="entry name" value="Guanylate_cyc"/>
    <property type="match status" value="2"/>
</dbReference>
<feature type="binding site" evidence="12">
    <location>
        <position position="838"/>
    </location>
    <ligand>
        <name>Mg(2+)</name>
        <dbReference type="ChEBI" id="CHEBI:18420"/>
    </ligand>
</feature>
<feature type="binding site" evidence="11">
    <location>
        <position position="650"/>
    </location>
    <ligand>
        <name>ATP</name>
        <dbReference type="ChEBI" id="CHEBI:30616"/>
    </ligand>
</feature>
<dbReference type="Gene3D" id="1.20.1110.10">
    <property type="entry name" value="Calcium-transporting ATPase, transmembrane domain"/>
    <property type="match status" value="1"/>
</dbReference>
<keyword evidence="5 11" id="KW-0067">ATP-binding</keyword>
<feature type="domain" description="Guanylate cyclase" evidence="14">
    <location>
        <begin position="1885"/>
        <end position="2015"/>
    </location>
</feature>
<evidence type="ECO:0000256" key="8">
    <source>
        <dbReference type="ARBA" id="ARBA00022989"/>
    </source>
</evidence>
<dbReference type="PROSITE" id="PS00154">
    <property type="entry name" value="ATPASE_E1_E2"/>
    <property type="match status" value="1"/>
</dbReference>
<organism evidence="15 16">
    <name type="scientific">Blepharisma stoltei</name>
    <dbReference type="NCBI Taxonomy" id="1481888"/>
    <lineage>
        <taxon>Eukaryota</taxon>
        <taxon>Sar</taxon>
        <taxon>Alveolata</taxon>
        <taxon>Ciliophora</taxon>
        <taxon>Postciliodesmatophora</taxon>
        <taxon>Heterotrichea</taxon>
        <taxon>Heterotrichida</taxon>
        <taxon>Blepharismidae</taxon>
        <taxon>Blepharisma</taxon>
    </lineage>
</organism>
<evidence type="ECO:0000256" key="4">
    <source>
        <dbReference type="ARBA" id="ARBA00022741"/>
    </source>
</evidence>
<dbReference type="GO" id="GO:0035556">
    <property type="term" value="P:intracellular signal transduction"/>
    <property type="evidence" value="ECO:0007669"/>
    <property type="project" value="InterPro"/>
</dbReference>
<evidence type="ECO:0000256" key="10">
    <source>
        <dbReference type="PIRSR" id="PIRSR606539-1"/>
    </source>
</evidence>
<feature type="binding site" evidence="11">
    <location>
        <position position="812"/>
    </location>
    <ligand>
        <name>ATP</name>
        <dbReference type="ChEBI" id="CHEBI:30616"/>
    </ligand>
</feature>
<dbReference type="NCBIfam" id="TIGR01652">
    <property type="entry name" value="ATPase-Plipid"/>
    <property type="match status" value="1"/>
</dbReference>
<feature type="binding site" evidence="11">
    <location>
        <position position="376"/>
    </location>
    <ligand>
        <name>ATP</name>
        <dbReference type="ChEBI" id="CHEBI:30616"/>
    </ligand>
</feature>
<dbReference type="Gene3D" id="3.30.70.1230">
    <property type="entry name" value="Nucleotide cyclase"/>
    <property type="match status" value="2"/>
</dbReference>
<dbReference type="InterPro" id="IPR023298">
    <property type="entry name" value="ATPase_P-typ_TM_dom_sf"/>
</dbReference>
<dbReference type="GO" id="GO:0005768">
    <property type="term" value="C:endosome"/>
    <property type="evidence" value="ECO:0007669"/>
    <property type="project" value="TreeGrafter"/>
</dbReference>
<dbReference type="SUPFAM" id="SSF81653">
    <property type="entry name" value="Calcium ATPase, transduction domain A"/>
    <property type="match status" value="1"/>
</dbReference>
<feature type="transmembrane region" description="Helical" evidence="13">
    <location>
        <begin position="925"/>
        <end position="945"/>
    </location>
</feature>
<feature type="transmembrane region" description="Helical" evidence="13">
    <location>
        <begin position="1740"/>
        <end position="1758"/>
    </location>
</feature>
<feature type="transmembrane region" description="Helical" evidence="13">
    <location>
        <begin position="1035"/>
        <end position="1053"/>
    </location>
</feature>
<feature type="transmembrane region" description="Helical" evidence="13">
    <location>
        <begin position="1178"/>
        <end position="1196"/>
    </location>
</feature>
<feature type="transmembrane region" description="Helical" evidence="13">
    <location>
        <begin position="885"/>
        <end position="905"/>
    </location>
</feature>
<name>A0AAU9J5Q2_9CILI</name>
<keyword evidence="9 13" id="KW-0472">Membrane</keyword>
<dbReference type="InterPro" id="IPR036412">
    <property type="entry name" value="HAD-like_sf"/>
</dbReference>
<dbReference type="GO" id="GO:0045332">
    <property type="term" value="P:phospholipid translocation"/>
    <property type="evidence" value="ECO:0007669"/>
    <property type="project" value="TreeGrafter"/>
</dbReference>
<feature type="transmembrane region" description="Helical" evidence="13">
    <location>
        <begin position="1308"/>
        <end position="1331"/>
    </location>
</feature>
<feature type="binding site" evidence="11">
    <location>
        <position position="651"/>
    </location>
    <ligand>
        <name>ATP</name>
        <dbReference type="ChEBI" id="CHEBI:30616"/>
    </ligand>
</feature>
<feature type="domain" description="Guanylate cyclase" evidence="14">
    <location>
        <begin position="1384"/>
        <end position="1518"/>
    </location>
</feature>
<dbReference type="GO" id="GO:0006897">
    <property type="term" value="P:endocytosis"/>
    <property type="evidence" value="ECO:0007669"/>
    <property type="project" value="TreeGrafter"/>
</dbReference>
<gene>
    <name evidence="15" type="ORF">BSTOLATCC_MIC26449</name>
</gene>
<evidence type="ECO:0000313" key="16">
    <source>
        <dbReference type="Proteomes" id="UP001162131"/>
    </source>
</evidence>
<dbReference type="InterPro" id="IPR018303">
    <property type="entry name" value="ATPase_P-typ_P_site"/>
</dbReference>
<evidence type="ECO:0000259" key="14">
    <source>
        <dbReference type="PROSITE" id="PS50125"/>
    </source>
</evidence>
<dbReference type="GO" id="GO:0140326">
    <property type="term" value="F:ATPase-coupled intramembrane lipid transporter activity"/>
    <property type="evidence" value="ECO:0007669"/>
    <property type="project" value="InterPro"/>
</dbReference>
<evidence type="ECO:0000256" key="3">
    <source>
        <dbReference type="ARBA" id="ARBA00022723"/>
    </source>
</evidence>
<dbReference type="SFLD" id="SFLDG00002">
    <property type="entry name" value="C1.7:_P-type_atpase_like"/>
    <property type="match status" value="1"/>
</dbReference>
<feature type="transmembrane region" description="Helical" evidence="13">
    <location>
        <begin position="1073"/>
        <end position="1090"/>
    </location>
</feature>
<dbReference type="CDD" id="cd07302">
    <property type="entry name" value="CHD"/>
    <property type="match status" value="2"/>
</dbReference>
<feature type="active site" description="4-aspartylphosphate intermediate" evidence="10">
    <location>
        <position position="376"/>
    </location>
</feature>
<dbReference type="GO" id="GO:0006890">
    <property type="term" value="P:retrograde vesicle-mediated transport, Golgi to endoplasmic reticulum"/>
    <property type="evidence" value="ECO:0007669"/>
    <property type="project" value="TreeGrafter"/>
</dbReference>
<feature type="binding site" evidence="11">
    <location>
        <position position="536"/>
    </location>
    <ligand>
        <name>ATP</name>
        <dbReference type="ChEBI" id="CHEBI:30616"/>
    </ligand>
</feature>
<feature type="binding site" evidence="11">
    <location>
        <position position="838"/>
    </location>
    <ligand>
        <name>ATP</name>
        <dbReference type="ChEBI" id="CHEBI:30616"/>
    </ligand>
</feature>
<feature type="transmembrane region" description="Helical" evidence="13">
    <location>
        <begin position="966"/>
        <end position="987"/>
    </location>
</feature>
<evidence type="ECO:0000256" key="12">
    <source>
        <dbReference type="PIRSR" id="PIRSR606539-3"/>
    </source>
</evidence>
<keyword evidence="16" id="KW-1185">Reference proteome</keyword>
<dbReference type="PANTHER" id="PTHR24092">
    <property type="entry name" value="PROBABLE PHOSPHOLIPID-TRANSPORTING ATPASE"/>
    <property type="match status" value="1"/>
</dbReference>
<evidence type="ECO:0000256" key="11">
    <source>
        <dbReference type="PIRSR" id="PIRSR606539-2"/>
    </source>
</evidence>
<feature type="transmembrane region" description="Helical" evidence="13">
    <location>
        <begin position="1259"/>
        <end position="1277"/>
    </location>
</feature>
<dbReference type="PANTHER" id="PTHR24092:SF5">
    <property type="entry name" value="PHOSPHOLIPID-TRANSPORTING ATPASE"/>
    <property type="match status" value="1"/>
</dbReference>
<feature type="transmembrane region" description="Helical" evidence="13">
    <location>
        <begin position="1814"/>
        <end position="1833"/>
    </location>
</feature>
<feature type="transmembrane region" description="Helical" evidence="13">
    <location>
        <begin position="1202"/>
        <end position="1223"/>
    </location>
</feature>
<evidence type="ECO:0000256" key="9">
    <source>
        <dbReference type="ARBA" id="ARBA00023136"/>
    </source>
</evidence>
<evidence type="ECO:0000256" key="2">
    <source>
        <dbReference type="ARBA" id="ARBA00022692"/>
    </source>
</evidence>
<dbReference type="GO" id="GO:0005802">
    <property type="term" value="C:trans-Golgi network"/>
    <property type="evidence" value="ECO:0007669"/>
    <property type="project" value="TreeGrafter"/>
</dbReference>
<keyword evidence="8 13" id="KW-1133">Transmembrane helix</keyword>
<feature type="binding site" evidence="12">
    <location>
        <position position="376"/>
    </location>
    <ligand>
        <name>Mg(2+)</name>
        <dbReference type="ChEBI" id="CHEBI:18420"/>
    </ligand>
</feature>
<dbReference type="GO" id="GO:0009190">
    <property type="term" value="P:cyclic nucleotide biosynthetic process"/>
    <property type="evidence" value="ECO:0007669"/>
    <property type="project" value="InterPro"/>
</dbReference>
<dbReference type="GO" id="GO:0005886">
    <property type="term" value="C:plasma membrane"/>
    <property type="evidence" value="ECO:0007669"/>
    <property type="project" value="TreeGrafter"/>
</dbReference>
<proteinExistence type="predicted"/>
<comment type="cofactor">
    <cofactor evidence="12">
        <name>Mg(2+)</name>
        <dbReference type="ChEBI" id="CHEBI:18420"/>
    </cofactor>
</comment>
<dbReference type="SUPFAM" id="SSF55073">
    <property type="entry name" value="Nucleotide cyclase"/>
    <property type="match status" value="2"/>
</dbReference>
<keyword evidence="6 12" id="KW-0460">Magnesium</keyword>
<evidence type="ECO:0000256" key="7">
    <source>
        <dbReference type="ARBA" id="ARBA00022967"/>
    </source>
</evidence>
<dbReference type="SUPFAM" id="SSF81665">
    <property type="entry name" value="Calcium ATPase, transmembrane domain M"/>
    <property type="match status" value="1"/>
</dbReference>
<dbReference type="SFLD" id="SFLDF00027">
    <property type="entry name" value="p-type_atpase"/>
    <property type="match status" value="1"/>
</dbReference>
<feature type="binding site" evidence="12">
    <location>
        <position position="378"/>
    </location>
    <ligand>
        <name>Mg(2+)</name>
        <dbReference type="ChEBI" id="CHEBI:18420"/>
    </ligand>
</feature>
<feature type="binding site" evidence="12">
    <location>
        <position position="834"/>
    </location>
    <ligand>
        <name>Mg(2+)</name>
        <dbReference type="ChEBI" id="CHEBI:18420"/>
    </ligand>
</feature>
<feature type="transmembrane region" description="Helical" evidence="13">
    <location>
        <begin position="60"/>
        <end position="76"/>
    </location>
</feature>
<evidence type="ECO:0000256" key="13">
    <source>
        <dbReference type="SAM" id="Phobius"/>
    </source>
</evidence>
<dbReference type="InterPro" id="IPR001054">
    <property type="entry name" value="A/G_cyclase"/>
</dbReference>
<dbReference type="InterPro" id="IPR044492">
    <property type="entry name" value="P_typ_ATPase_HD_dom"/>
</dbReference>
<dbReference type="GO" id="GO:0005524">
    <property type="term" value="F:ATP binding"/>
    <property type="evidence" value="ECO:0007669"/>
    <property type="project" value="UniProtKB-KW"/>
</dbReference>
<dbReference type="PROSITE" id="PS50125">
    <property type="entry name" value="GUANYLATE_CYCLASE_2"/>
    <property type="match status" value="2"/>
</dbReference>
<comment type="caution">
    <text evidence="15">The sequence shown here is derived from an EMBL/GenBank/DDBJ whole genome shotgun (WGS) entry which is preliminary data.</text>
</comment>
<feature type="transmembrane region" description="Helical" evidence="13">
    <location>
        <begin position="329"/>
        <end position="347"/>
    </location>
</feature>
<feature type="binding site" evidence="11">
    <location>
        <position position="378"/>
    </location>
    <ligand>
        <name>ATP</name>
        <dbReference type="ChEBI" id="CHEBI:30616"/>
    </ligand>
</feature>
<dbReference type="Pfam" id="PF16212">
    <property type="entry name" value="PhoLip_ATPase_C"/>
    <property type="match status" value="1"/>
</dbReference>
<comment type="subcellular location">
    <subcellularLocation>
        <location evidence="1">Membrane</location>
        <topology evidence="1">Multi-pass membrane protein</topology>
    </subcellularLocation>
</comment>
<feature type="transmembrane region" description="Helical" evidence="13">
    <location>
        <begin position="1674"/>
        <end position="1699"/>
    </location>
</feature>
<dbReference type="InterPro" id="IPR032631">
    <property type="entry name" value="P-type_ATPase_N"/>
</dbReference>
<feature type="transmembrane region" description="Helical" evidence="13">
    <location>
        <begin position="281"/>
        <end position="309"/>
    </location>
</feature>
<evidence type="ECO:0000256" key="1">
    <source>
        <dbReference type="ARBA" id="ARBA00004141"/>
    </source>
</evidence>
<dbReference type="Pfam" id="PF16209">
    <property type="entry name" value="PhoLip_ATPase_N"/>
    <property type="match status" value="1"/>
</dbReference>
<dbReference type="EMBL" id="CAJZBQ010000025">
    <property type="protein sequence ID" value="CAG9320535.1"/>
    <property type="molecule type" value="Genomic_DNA"/>
</dbReference>
<dbReference type="InterPro" id="IPR006539">
    <property type="entry name" value="P-type_ATPase_IV"/>
</dbReference>
<dbReference type="Gene3D" id="2.70.150.10">
    <property type="entry name" value="Calcium-transporting ATPase, cytoplasmic transduction domain A"/>
    <property type="match status" value="1"/>
</dbReference>
<dbReference type="Proteomes" id="UP001162131">
    <property type="component" value="Unassembled WGS sequence"/>
</dbReference>
<dbReference type="SFLD" id="SFLDS00003">
    <property type="entry name" value="Haloacid_Dehalogenase"/>
    <property type="match status" value="1"/>
</dbReference>
<dbReference type="SMART" id="SM00044">
    <property type="entry name" value="CYCc"/>
    <property type="match status" value="2"/>
</dbReference>
<dbReference type="InterPro" id="IPR029787">
    <property type="entry name" value="Nucleotide_cyclase"/>
</dbReference>
<dbReference type="SUPFAM" id="SSF56784">
    <property type="entry name" value="HAD-like"/>
    <property type="match status" value="1"/>
</dbReference>
<feature type="transmembrane region" description="Helical" evidence="13">
    <location>
        <begin position="1230"/>
        <end position="1253"/>
    </location>
</feature>
<evidence type="ECO:0000313" key="15">
    <source>
        <dbReference type="EMBL" id="CAG9320535.1"/>
    </source>
</evidence>
<dbReference type="GO" id="GO:0000287">
    <property type="term" value="F:magnesium ion binding"/>
    <property type="evidence" value="ECO:0007669"/>
    <property type="project" value="InterPro"/>
</dbReference>
<reference evidence="15" key="1">
    <citation type="submission" date="2021-09" db="EMBL/GenBank/DDBJ databases">
        <authorList>
            <consortium name="AG Swart"/>
            <person name="Singh M."/>
            <person name="Singh A."/>
            <person name="Seah K."/>
            <person name="Emmerich C."/>
        </authorList>
    </citation>
    <scope>NUCLEOTIDE SEQUENCE</scope>
    <source>
        <strain evidence="15">ATCC30299</strain>
    </source>
</reference>
<keyword evidence="3 12" id="KW-0479">Metal-binding</keyword>
<feature type="transmembrane region" description="Helical" evidence="13">
    <location>
        <begin position="1711"/>
        <end position="1728"/>
    </location>
</feature>